<sequence>MGIRPTSALASGLLAFVAGYVLWPPGHVYWVQVSRIVGEPISLTLVGLLAAVVGLGAVTVLGWSLSELAIGGLLAYGIGMALIERVIGPDSPVHLLLYGGLLFCFGIGAVFGAFSRGTRGDPVSDSNSRSVE</sequence>
<name>A0A7D5KB27_9EURY</name>
<proteinExistence type="predicted"/>
<dbReference type="Proteomes" id="UP000509241">
    <property type="component" value="Chromosome"/>
</dbReference>
<keyword evidence="1" id="KW-0472">Membrane</keyword>
<evidence type="ECO:0000256" key="1">
    <source>
        <dbReference type="SAM" id="Phobius"/>
    </source>
</evidence>
<dbReference type="RefSeq" id="WP_179259239.1">
    <property type="nucleotide sequence ID" value="NZ_CP058601.1"/>
</dbReference>
<dbReference type="KEGG" id="haly:HYG82_00850"/>
<feature type="transmembrane region" description="Helical" evidence="1">
    <location>
        <begin position="93"/>
        <end position="114"/>
    </location>
</feature>
<feature type="transmembrane region" description="Helical" evidence="1">
    <location>
        <begin position="68"/>
        <end position="87"/>
    </location>
</feature>
<feature type="transmembrane region" description="Helical" evidence="1">
    <location>
        <begin position="7"/>
        <end position="23"/>
    </location>
</feature>
<feature type="transmembrane region" description="Helical" evidence="1">
    <location>
        <begin position="43"/>
        <end position="61"/>
    </location>
</feature>
<evidence type="ECO:0000313" key="3">
    <source>
        <dbReference type="Proteomes" id="UP000509241"/>
    </source>
</evidence>
<gene>
    <name evidence="2" type="ORF">HYG82_00850</name>
</gene>
<dbReference type="GeneID" id="56031795"/>
<evidence type="ECO:0000313" key="2">
    <source>
        <dbReference type="EMBL" id="QLG47496.1"/>
    </source>
</evidence>
<organism evidence="2 3">
    <name type="scientific">Natrinema halophilum</name>
    <dbReference type="NCBI Taxonomy" id="1699371"/>
    <lineage>
        <taxon>Archaea</taxon>
        <taxon>Methanobacteriati</taxon>
        <taxon>Methanobacteriota</taxon>
        <taxon>Stenosarchaea group</taxon>
        <taxon>Halobacteria</taxon>
        <taxon>Halobacteriales</taxon>
        <taxon>Natrialbaceae</taxon>
        <taxon>Natrinema</taxon>
    </lineage>
</organism>
<reference evidence="2 3" key="1">
    <citation type="submission" date="2020-07" db="EMBL/GenBank/DDBJ databases">
        <authorList>
            <person name="Cui H."/>
        </authorList>
    </citation>
    <scope>NUCLEOTIDE SEQUENCE [LARGE SCALE GENOMIC DNA]</scope>
    <source>
        <strain evidence="2 3">YPL8</strain>
    </source>
</reference>
<keyword evidence="3" id="KW-1185">Reference proteome</keyword>
<keyword evidence="1" id="KW-1133">Transmembrane helix</keyword>
<dbReference type="EMBL" id="CP058601">
    <property type="protein sequence ID" value="QLG47496.1"/>
    <property type="molecule type" value="Genomic_DNA"/>
</dbReference>
<dbReference type="AlphaFoldDB" id="A0A7D5KB27"/>
<protein>
    <submittedName>
        <fullName evidence="2">Uncharacterized protein</fullName>
    </submittedName>
</protein>
<keyword evidence="1" id="KW-0812">Transmembrane</keyword>
<accession>A0A7D5KB27</accession>
<dbReference type="OrthoDB" id="178106at2157"/>